<reference evidence="1 2" key="1">
    <citation type="submission" date="2022-03" db="EMBL/GenBank/DDBJ databases">
        <authorList>
            <person name="Jo J.-H."/>
            <person name="Im W.-T."/>
        </authorList>
    </citation>
    <scope>NUCLEOTIDE SEQUENCE [LARGE SCALE GENOMIC DNA]</scope>
    <source>
        <strain evidence="1 2">MA9</strain>
    </source>
</reference>
<dbReference type="Proteomes" id="UP001316087">
    <property type="component" value="Unassembled WGS sequence"/>
</dbReference>
<accession>A0ABS9UHL8</accession>
<dbReference type="RefSeq" id="WP_241370595.1">
    <property type="nucleotide sequence ID" value="NZ_JAKZFC010000007.1"/>
</dbReference>
<dbReference type="EMBL" id="JAKZFC010000007">
    <property type="protein sequence ID" value="MCH7323425.1"/>
    <property type="molecule type" value="Genomic_DNA"/>
</dbReference>
<name>A0ABS9UHL8_9BACL</name>
<gene>
    <name evidence="1" type="ORF">LZ480_16235</name>
</gene>
<evidence type="ECO:0000313" key="1">
    <source>
        <dbReference type="EMBL" id="MCH7323425.1"/>
    </source>
</evidence>
<evidence type="ECO:0008006" key="3">
    <source>
        <dbReference type="Google" id="ProtNLM"/>
    </source>
</evidence>
<proteinExistence type="predicted"/>
<protein>
    <recommendedName>
        <fullName evidence="3">Lipoprotein</fullName>
    </recommendedName>
</protein>
<keyword evidence="2" id="KW-1185">Reference proteome</keyword>
<comment type="caution">
    <text evidence="1">The sequence shown here is derived from an EMBL/GenBank/DDBJ whole genome shotgun (WGS) entry which is preliminary data.</text>
</comment>
<evidence type="ECO:0000313" key="2">
    <source>
        <dbReference type="Proteomes" id="UP001316087"/>
    </source>
</evidence>
<sequence length="138" mass="15437">MIEIKRLLATGIALSAILLGACNGESRFEKVQAEVINEQEKTNLPVAEYTNFLVTEEQALEKMIANESGLEKESISVNLTPISPGEIVKIVCVIFLPIEHKLDMTMEQQIKNNIMTAVSDIKNVELSEKYIIFTNLKK</sequence>
<dbReference type="PROSITE" id="PS51257">
    <property type="entry name" value="PROKAR_LIPOPROTEIN"/>
    <property type="match status" value="1"/>
</dbReference>
<organism evidence="1 2">
    <name type="scientific">Solibacillus palustris</name>
    <dbReference type="NCBI Taxonomy" id="2908203"/>
    <lineage>
        <taxon>Bacteria</taxon>
        <taxon>Bacillati</taxon>
        <taxon>Bacillota</taxon>
        <taxon>Bacilli</taxon>
        <taxon>Bacillales</taxon>
        <taxon>Caryophanaceae</taxon>
        <taxon>Solibacillus</taxon>
    </lineage>
</organism>